<dbReference type="PANTHER" id="PTHR11219:SF69">
    <property type="entry name" value="TENEURIN-A"/>
    <property type="match status" value="1"/>
</dbReference>
<feature type="domain" description="EGF-like" evidence="6">
    <location>
        <begin position="71"/>
        <end position="108"/>
    </location>
</feature>
<evidence type="ECO:0000256" key="2">
    <source>
        <dbReference type="ARBA" id="ARBA00022737"/>
    </source>
</evidence>
<keyword evidence="5" id="KW-0732">Signal</keyword>
<dbReference type="PROSITE" id="PS01186">
    <property type="entry name" value="EGF_2"/>
    <property type="match status" value="2"/>
</dbReference>
<evidence type="ECO:0000313" key="8">
    <source>
        <dbReference type="Proteomes" id="UP001328107"/>
    </source>
</evidence>
<feature type="disulfide bond" evidence="4">
    <location>
        <begin position="50"/>
        <end position="59"/>
    </location>
</feature>
<sequence length="171" mass="18787">MWTLLLLLSSSATTMALPTSRGNTCESLANCNGHGTCAVFDGDGDIYCFCDDDWVGTRCQIAKDKWLNGTQDDPCEAVIDCNDHGVCSGRGETVQCNCNPGWYGVRCQIPEDQNPATTTTKKPTTKESERECDTNIECNGHGSCYGTNYEWECECYSGYSGVNCEIKQLIR</sequence>
<evidence type="ECO:0000256" key="1">
    <source>
        <dbReference type="ARBA" id="ARBA00022536"/>
    </source>
</evidence>
<proteinExistence type="predicted"/>
<comment type="caution">
    <text evidence="4">Lacks conserved residue(s) required for the propagation of feature annotation.</text>
</comment>
<evidence type="ECO:0000256" key="5">
    <source>
        <dbReference type="SAM" id="SignalP"/>
    </source>
</evidence>
<feature type="domain" description="EGF-like" evidence="6">
    <location>
        <begin position="21"/>
        <end position="60"/>
    </location>
</feature>
<feature type="disulfide bond" evidence="4">
    <location>
        <begin position="98"/>
        <end position="107"/>
    </location>
</feature>
<dbReference type="InterPro" id="IPR000742">
    <property type="entry name" value="EGF"/>
</dbReference>
<evidence type="ECO:0000313" key="7">
    <source>
        <dbReference type="EMBL" id="GMR35524.1"/>
    </source>
</evidence>
<dbReference type="PANTHER" id="PTHR11219">
    <property type="entry name" value="TENEURIN AND N-ACETYLGLUCOSAMINE-1-PHOSPHODIESTER ALPHA-N-ACETYLGLUCOSAMINIDASE"/>
    <property type="match status" value="1"/>
</dbReference>
<dbReference type="PROSITE" id="PS00022">
    <property type="entry name" value="EGF_1"/>
    <property type="match status" value="3"/>
</dbReference>
<reference evidence="8" key="1">
    <citation type="submission" date="2022-10" db="EMBL/GenBank/DDBJ databases">
        <title>Genome assembly of Pristionchus species.</title>
        <authorList>
            <person name="Yoshida K."/>
            <person name="Sommer R.J."/>
        </authorList>
    </citation>
    <scope>NUCLEOTIDE SEQUENCE [LARGE SCALE GENOMIC DNA]</scope>
    <source>
        <strain evidence="8">RS5460</strain>
    </source>
</reference>
<accession>A0AAN5CB15</accession>
<keyword evidence="8" id="KW-1185">Reference proteome</keyword>
<keyword evidence="1 4" id="KW-0245">EGF-like domain</keyword>
<gene>
    <name evidence="7" type="ORF">PMAYCL1PPCAC_05719</name>
</gene>
<dbReference type="Gene3D" id="2.10.25.10">
    <property type="entry name" value="Laminin"/>
    <property type="match status" value="2"/>
</dbReference>
<organism evidence="7 8">
    <name type="scientific">Pristionchus mayeri</name>
    <dbReference type="NCBI Taxonomy" id="1317129"/>
    <lineage>
        <taxon>Eukaryota</taxon>
        <taxon>Metazoa</taxon>
        <taxon>Ecdysozoa</taxon>
        <taxon>Nematoda</taxon>
        <taxon>Chromadorea</taxon>
        <taxon>Rhabditida</taxon>
        <taxon>Rhabditina</taxon>
        <taxon>Diplogasteromorpha</taxon>
        <taxon>Diplogasteroidea</taxon>
        <taxon>Neodiplogasteridae</taxon>
        <taxon>Pristionchus</taxon>
    </lineage>
</organism>
<evidence type="ECO:0000259" key="6">
    <source>
        <dbReference type="PROSITE" id="PS50026"/>
    </source>
</evidence>
<dbReference type="SUPFAM" id="SSF57196">
    <property type="entry name" value="EGF/Laminin"/>
    <property type="match status" value="2"/>
</dbReference>
<feature type="disulfide bond" evidence="4">
    <location>
        <begin position="155"/>
        <end position="164"/>
    </location>
</feature>
<feature type="disulfide bond" evidence="4">
    <location>
        <begin position="31"/>
        <end position="48"/>
    </location>
</feature>
<evidence type="ECO:0000256" key="4">
    <source>
        <dbReference type="PROSITE-ProRule" id="PRU00076"/>
    </source>
</evidence>
<feature type="signal peptide" evidence="5">
    <location>
        <begin position="1"/>
        <end position="16"/>
    </location>
</feature>
<keyword evidence="2" id="KW-0677">Repeat</keyword>
<dbReference type="SMART" id="SM00181">
    <property type="entry name" value="EGF"/>
    <property type="match status" value="3"/>
</dbReference>
<dbReference type="AlphaFoldDB" id="A0AAN5CB15"/>
<name>A0AAN5CB15_9BILA</name>
<dbReference type="Proteomes" id="UP001328107">
    <property type="component" value="Unassembled WGS sequence"/>
</dbReference>
<keyword evidence="3 4" id="KW-1015">Disulfide bond</keyword>
<feature type="chain" id="PRO_5042904021" description="EGF-like domain-containing protein" evidence="5">
    <location>
        <begin position="17"/>
        <end position="171"/>
    </location>
</feature>
<evidence type="ECO:0000256" key="3">
    <source>
        <dbReference type="ARBA" id="ARBA00023157"/>
    </source>
</evidence>
<dbReference type="PROSITE" id="PS50026">
    <property type="entry name" value="EGF_3"/>
    <property type="match status" value="3"/>
</dbReference>
<feature type="domain" description="EGF-like" evidence="6">
    <location>
        <begin position="128"/>
        <end position="165"/>
    </location>
</feature>
<dbReference type="EMBL" id="BTRK01000002">
    <property type="protein sequence ID" value="GMR35524.1"/>
    <property type="molecule type" value="Genomic_DNA"/>
</dbReference>
<protein>
    <recommendedName>
        <fullName evidence="6">EGF-like domain-containing protein</fullName>
    </recommendedName>
</protein>
<comment type="caution">
    <text evidence="7">The sequence shown here is derived from an EMBL/GenBank/DDBJ whole genome shotgun (WGS) entry which is preliminary data.</text>
</comment>
<dbReference type="InterPro" id="IPR051216">
    <property type="entry name" value="Teneurin"/>
</dbReference>